<dbReference type="CDD" id="cd00158">
    <property type="entry name" value="RHOD"/>
    <property type="match status" value="1"/>
</dbReference>
<comment type="caution">
    <text evidence="3">The sequence shown here is derived from an EMBL/GenBank/DDBJ whole genome shotgun (WGS) entry which is preliminary data.</text>
</comment>
<dbReference type="AlphaFoldDB" id="A0A4R1J8C1"/>
<keyword evidence="1" id="KW-1133">Transmembrane helix</keyword>
<dbReference type="InterPro" id="IPR050229">
    <property type="entry name" value="GlpE_sulfurtransferase"/>
</dbReference>
<reference evidence="3 4" key="1">
    <citation type="submission" date="2019-03" db="EMBL/GenBank/DDBJ databases">
        <title>Genomic Encyclopedia of Type Strains, Phase IV (KMG-IV): sequencing the most valuable type-strain genomes for metagenomic binning, comparative biology and taxonomic classification.</title>
        <authorList>
            <person name="Goeker M."/>
        </authorList>
    </citation>
    <scope>NUCLEOTIDE SEQUENCE [LARGE SCALE GENOMIC DNA]</scope>
    <source>
        <strain evidence="3 4">DSM 18577</strain>
    </source>
</reference>
<dbReference type="Gene3D" id="3.40.250.10">
    <property type="entry name" value="Rhodanese-like domain"/>
    <property type="match status" value="1"/>
</dbReference>
<dbReference type="Pfam" id="PF00581">
    <property type="entry name" value="Rhodanese"/>
    <property type="match status" value="1"/>
</dbReference>
<keyword evidence="1" id="KW-0472">Membrane</keyword>
<protein>
    <submittedName>
        <fullName evidence="3">Rhodanese-related sulfurtransferase</fullName>
    </submittedName>
</protein>
<dbReference type="PANTHER" id="PTHR43031">
    <property type="entry name" value="FAD-DEPENDENT OXIDOREDUCTASE"/>
    <property type="match status" value="1"/>
</dbReference>
<dbReference type="OrthoDB" id="9808735at2"/>
<accession>A0A4R1J8C1</accession>
<feature type="transmembrane region" description="Helical" evidence="1">
    <location>
        <begin position="12"/>
        <end position="34"/>
    </location>
</feature>
<evidence type="ECO:0000313" key="4">
    <source>
        <dbReference type="Proteomes" id="UP000295565"/>
    </source>
</evidence>
<dbReference type="PROSITE" id="PS50206">
    <property type="entry name" value="RHODANESE_3"/>
    <property type="match status" value="1"/>
</dbReference>
<dbReference type="SMART" id="SM00450">
    <property type="entry name" value="RHOD"/>
    <property type="match status" value="1"/>
</dbReference>
<evidence type="ECO:0000256" key="1">
    <source>
        <dbReference type="SAM" id="Phobius"/>
    </source>
</evidence>
<dbReference type="PANTHER" id="PTHR43031:SF18">
    <property type="entry name" value="RHODANESE-RELATED SULFURTRANSFERASES"/>
    <property type="match status" value="1"/>
</dbReference>
<name>A0A4R1J8C1_9GAMM</name>
<dbReference type="InterPro" id="IPR036873">
    <property type="entry name" value="Rhodanese-like_dom_sf"/>
</dbReference>
<organism evidence="3 4">
    <name type="scientific">Celerinatantimonas diazotrophica</name>
    <dbReference type="NCBI Taxonomy" id="412034"/>
    <lineage>
        <taxon>Bacteria</taxon>
        <taxon>Pseudomonadati</taxon>
        <taxon>Pseudomonadota</taxon>
        <taxon>Gammaproteobacteria</taxon>
        <taxon>Celerinatantimonadaceae</taxon>
        <taxon>Celerinatantimonas</taxon>
    </lineage>
</organism>
<dbReference type="InterPro" id="IPR001763">
    <property type="entry name" value="Rhodanese-like_dom"/>
</dbReference>
<dbReference type="SUPFAM" id="SSF52821">
    <property type="entry name" value="Rhodanese/Cell cycle control phosphatase"/>
    <property type="match status" value="1"/>
</dbReference>
<keyword evidence="4" id="KW-1185">Reference proteome</keyword>
<gene>
    <name evidence="3" type="ORF">EV690_3400</name>
</gene>
<dbReference type="Proteomes" id="UP000295565">
    <property type="component" value="Unassembled WGS sequence"/>
</dbReference>
<sequence>MQQIIEFIQLHALLCLLWVVLLVAVIYSFVMPLMSKAKGISYQRLTQIVNKEDGVVFDIRSADQYRKGHISGAVNVPQSQLKSGPYAAYEKYQQLPVIVTCDVGNQAGMIARKLAKSGFEKVFYLQGGMNAWTGANLPLVKK</sequence>
<dbReference type="EMBL" id="SMGD01000017">
    <property type="protein sequence ID" value="TCK46812.1"/>
    <property type="molecule type" value="Genomic_DNA"/>
</dbReference>
<evidence type="ECO:0000313" key="3">
    <source>
        <dbReference type="EMBL" id="TCK46812.1"/>
    </source>
</evidence>
<dbReference type="GO" id="GO:0016740">
    <property type="term" value="F:transferase activity"/>
    <property type="evidence" value="ECO:0007669"/>
    <property type="project" value="UniProtKB-KW"/>
</dbReference>
<proteinExistence type="predicted"/>
<evidence type="ECO:0000259" key="2">
    <source>
        <dbReference type="PROSITE" id="PS50206"/>
    </source>
</evidence>
<dbReference type="RefSeq" id="WP_131914136.1">
    <property type="nucleotide sequence ID" value="NZ_OU594967.1"/>
</dbReference>
<feature type="domain" description="Rhodanese" evidence="2">
    <location>
        <begin position="50"/>
        <end position="141"/>
    </location>
</feature>
<keyword evidence="1" id="KW-0812">Transmembrane</keyword>
<keyword evidence="3" id="KW-0808">Transferase</keyword>